<dbReference type="InterPro" id="IPR009959">
    <property type="entry name" value="Cyclase_SnoaL-like"/>
</dbReference>
<organism evidence="1 2">
    <name type="scientific">Undibacterium arcticum</name>
    <dbReference type="NCBI Taxonomy" id="1762892"/>
    <lineage>
        <taxon>Bacteria</taxon>
        <taxon>Pseudomonadati</taxon>
        <taxon>Pseudomonadota</taxon>
        <taxon>Betaproteobacteria</taxon>
        <taxon>Burkholderiales</taxon>
        <taxon>Oxalobacteraceae</taxon>
        <taxon>Undibacterium</taxon>
    </lineage>
</organism>
<dbReference type="Proteomes" id="UP001595530">
    <property type="component" value="Unassembled WGS sequence"/>
</dbReference>
<gene>
    <name evidence="1" type="ORF">ACFOFO_25685</name>
</gene>
<proteinExistence type="predicted"/>
<evidence type="ECO:0000313" key="2">
    <source>
        <dbReference type="Proteomes" id="UP001595530"/>
    </source>
</evidence>
<dbReference type="Pfam" id="PF07366">
    <property type="entry name" value="SnoaL"/>
    <property type="match status" value="1"/>
</dbReference>
<protein>
    <submittedName>
        <fullName evidence="1">Ester cyclase</fullName>
    </submittedName>
</protein>
<name>A0ABV7FB92_9BURK</name>
<dbReference type="PANTHER" id="PTHR38436:SF1">
    <property type="entry name" value="ESTER CYCLASE"/>
    <property type="match status" value="1"/>
</dbReference>
<accession>A0ABV7FB92</accession>
<dbReference type="SUPFAM" id="SSF54427">
    <property type="entry name" value="NTF2-like"/>
    <property type="match status" value="1"/>
</dbReference>
<keyword evidence="2" id="KW-1185">Reference proteome</keyword>
<dbReference type="EMBL" id="JBHRTP010000109">
    <property type="protein sequence ID" value="MFC3111296.1"/>
    <property type="molecule type" value="Genomic_DNA"/>
</dbReference>
<comment type="caution">
    <text evidence="1">The sequence shown here is derived from an EMBL/GenBank/DDBJ whole genome shotgun (WGS) entry which is preliminary data.</text>
</comment>
<dbReference type="PANTHER" id="PTHR38436">
    <property type="entry name" value="POLYKETIDE CYCLASE SNOAL-LIKE DOMAIN"/>
    <property type="match status" value="1"/>
</dbReference>
<sequence>MNSGNALPKHRMVGNRLRKGLMMLNNEETVRELYAAAEGSGRDIAKFVSFFSDEEYMYDIPSGLKLHGQAIGDAIDAFANAFPDVHRELFNIYVAENIVVVELATRGTHKGELRLASGTVAPTGKAIDVPSCDVFHLERGKVISFNCYNAASVLQQQLGLASS</sequence>
<dbReference type="RefSeq" id="WP_390328755.1">
    <property type="nucleotide sequence ID" value="NZ_JBHRTP010000109.1"/>
</dbReference>
<dbReference type="InterPro" id="IPR032710">
    <property type="entry name" value="NTF2-like_dom_sf"/>
</dbReference>
<evidence type="ECO:0000313" key="1">
    <source>
        <dbReference type="EMBL" id="MFC3111296.1"/>
    </source>
</evidence>
<reference evidence="2" key="1">
    <citation type="journal article" date="2019" name="Int. J. Syst. Evol. Microbiol.">
        <title>The Global Catalogue of Microorganisms (GCM) 10K type strain sequencing project: providing services to taxonomists for standard genome sequencing and annotation.</title>
        <authorList>
            <consortium name="The Broad Institute Genomics Platform"/>
            <consortium name="The Broad Institute Genome Sequencing Center for Infectious Disease"/>
            <person name="Wu L."/>
            <person name="Ma J."/>
        </authorList>
    </citation>
    <scope>NUCLEOTIDE SEQUENCE [LARGE SCALE GENOMIC DNA]</scope>
    <source>
        <strain evidence="2">KCTC 42986</strain>
    </source>
</reference>
<dbReference type="Gene3D" id="3.10.450.50">
    <property type="match status" value="1"/>
</dbReference>